<evidence type="ECO:0000256" key="11">
    <source>
        <dbReference type="ARBA" id="ARBA00039098"/>
    </source>
</evidence>
<dbReference type="CDD" id="cd03257">
    <property type="entry name" value="ABC_NikE_OppD_transporters"/>
    <property type="match status" value="1"/>
</dbReference>
<dbReference type="SUPFAM" id="SSF52540">
    <property type="entry name" value="P-loop containing nucleoside triphosphate hydrolases"/>
    <property type="match status" value="1"/>
</dbReference>
<proteinExistence type="inferred from homology"/>
<evidence type="ECO:0000256" key="2">
    <source>
        <dbReference type="ARBA" id="ARBA00005417"/>
    </source>
</evidence>
<evidence type="ECO:0000259" key="14">
    <source>
        <dbReference type="PROSITE" id="PS50893"/>
    </source>
</evidence>
<evidence type="ECO:0000256" key="10">
    <source>
        <dbReference type="ARBA" id="ARBA00038669"/>
    </source>
</evidence>
<keyword evidence="4" id="KW-1003">Cell membrane</keyword>
<keyword evidence="8" id="KW-0406">Ion transport</keyword>
<organism evidence="15">
    <name type="scientific">Treponema denticola H-22</name>
    <dbReference type="NCBI Taxonomy" id="999432"/>
    <lineage>
        <taxon>Bacteria</taxon>
        <taxon>Pseudomonadati</taxon>
        <taxon>Spirochaetota</taxon>
        <taxon>Spirochaetia</taxon>
        <taxon>Spirochaetales</taxon>
        <taxon>Treponemataceae</taxon>
        <taxon>Treponema</taxon>
    </lineage>
</organism>
<keyword evidence="3" id="KW-0813">Transport</keyword>
<comment type="catalytic activity">
    <reaction evidence="13">
        <text>Ni(2+)(out) + ATP + H2O = Ni(2+)(in) + ADP + phosphate + H(+)</text>
        <dbReference type="Rhea" id="RHEA:15557"/>
        <dbReference type="ChEBI" id="CHEBI:15377"/>
        <dbReference type="ChEBI" id="CHEBI:15378"/>
        <dbReference type="ChEBI" id="CHEBI:30616"/>
        <dbReference type="ChEBI" id="CHEBI:43474"/>
        <dbReference type="ChEBI" id="CHEBI:49786"/>
        <dbReference type="ChEBI" id="CHEBI:456216"/>
        <dbReference type="EC" id="7.2.2.11"/>
    </reaction>
    <physiologicalReaction direction="left-to-right" evidence="13">
        <dbReference type="Rhea" id="RHEA:15558"/>
    </physiologicalReaction>
</comment>
<dbReference type="InterPro" id="IPR017871">
    <property type="entry name" value="ABC_transporter-like_CS"/>
</dbReference>
<dbReference type="PATRIC" id="fig|999432.5.peg.2563"/>
<dbReference type="InterPro" id="IPR027417">
    <property type="entry name" value="P-loop_NTPase"/>
</dbReference>
<dbReference type="GO" id="GO:0005886">
    <property type="term" value="C:plasma membrane"/>
    <property type="evidence" value="ECO:0007669"/>
    <property type="project" value="UniProtKB-SubCell"/>
</dbReference>
<dbReference type="Proteomes" id="UP000011705">
    <property type="component" value="Chromosome"/>
</dbReference>
<evidence type="ECO:0000256" key="13">
    <source>
        <dbReference type="ARBA" id="ARBA00048610"/>
    </source>
</evidence>
<keyword evidence="6" id="KW-0067">ATP-binding</keyword>
<evidence type="ECO:0000256" key="7">
    <source>
        <dbReference type="ARBA" id="ARBA00022967"/>
    </source>
</evidence>
<dbReference type="GO" id="GO:0015413">
    <property type="term" value="F:ABC-type nickel transporter activity"/>
    <property type="evidence" value="ECO:0007669"/>
    <property type="project" value="UniProtKB-EC"/>
</dbReference>
<keyword evidence="7" id="KW-1278">Translocase</keyword>
<dbReference type="AlphaFoldDB" id="A0A0E2E2L6"/>
<comment type="subcellular location">
    <subcellularLocation>
        <location evidence="1">Cell inner membrane</location>
        <topology evidence="1">Peripheral membrane protein</topology>
    </subcellularLocation>
</comment>
<dbReference type="EC" id="7.2.2.11" evidence="11"/>
<sequence>MELIHVENLSVRFPEQTEPVLKDLNFTVQKGEIFCITGETGSGKSLTERTIGGLLPAHACLSGTVMWKGSDFYTLKESEKQSIRKNEMGFVLQNSASALNPLLTCKQQLRLAWKTKSVSDETLCALLQEVKLNPPEKILKLYPFQLSGGMKQRFLIALGIIGSPEILFLDEPTKGLDNALRKDTIALIQNIHKTKKLTIVLVSHDLEMAEEISDSLMVMHGGLIYETGNTKELFKNPIHPYFKRLLDSLPSRGMKTFDGFPLLDQDLNEISNSGGIQSKMMKIDDEHFVRVCTC</sequence>
<keyword evidence="5" id="KW-0547">Nucleotide-binding</keyword>
<dbReference type="PANTHER" id="PTHR43297:SF13">
    <property type="entry name" value="NICKEL ABC TRANSPORTER, ATP-BINDING PROTEIN"/>
    <property type="match status" value="1"/>
</dbReference>
<evidence type="ECO:0000256" key="9">
    <source>
        <dbReference type="ARBA" id="ARBA00023136"/>
    </source>
</evidence>
<dbReference type="Pfam" id="PF00005">
    <property type="entry name" value="ABC_tran"/>
    <property type="match status" value="1"/>
</dbReference>
<dbReference type="RefSeq" id="WP_002685998.1">
    <property type="nucleotide sequence ID" value="NZ_CM001795.1"/>
</dbReference>
<name>A0A0E2E2L6_TREDN</name>
<feature type="domain" description="ABC transporter" evidence="14">
    <location>
        <begin position="4"/>
        <end position="246"/>
    </location>
</feature>
<dbReference type="EMBL" id="AGDV01000021">
    <property type="protein sequence ID" value="EMB30784.1"/>
    <property type="molecule type" value="Genomic_DNA"/>
</dbReference>
<dbReference type="InterPro" id="IPR003439">
    <property type="entry name" value="ABC_transporter-like_ATP-bd"/>
</dbReference>
<dbReference type="GO" id="GO:0016887">
    <property type="term" value="F:ATP hydrolysis activity"/>
    <property type="evidence" value="ECO:0007669"/>
    <property type="project" value="InterPro"/>
</dbReference>
<evidence type="ECO:0000256" key="6">
    <source>
        <dbReference type="ARBA" id="ARBA00022840"/>
    </source>
</evidence>
<evidence type="ECO:0000256" key="4">
    <source>
        <dbReference type="ARBA" id="ARBA00022475"/>
    </source>
</evidence>
<comment type="subunit">
    <text evidence="10">The complex is composed of two ATP-binding proteins (NikD and NikE), two transmembrane proteins (NikB and NikC) and a solute-binding protein (NikA).</text>
</comment>
<dbReference type="HOGENOM" id="CLU_000604_1_23_12"/>
<evidence type="ECO:0000256" key="1">
    <source>
        <dbReference type="ARBA" id="ARBA00004417"/>
    </source>
</evidence>
<accession>A0A0E2E2L6</accession>
<dbReference type="PANTHER" id="PTHR43297">
    <property type="entry name" value="OLIGOPEPTIDE TRANSPORT ATP-BINDING PROTEIN APPD"/>
    <property type="match status" value="1"/>
</dbReference>
<dbReference type="PROSITE" id="PS00211">
    <property type="entry name" value="ABC_TRANSPORTER_1"/>
    <property type="match status" value="1"/>
</dbReference>
<comment type="similarity">
    <text evidence="2">Belongs to the ABC transporter superfamily.</text>
</comment>
<dbReference type="GO" id="GO:0005524">
    <property type="term" value="F:ATP binding"/>
    <property type="evidence" value="ECO:0007669"/>
    <property type="project" value="UniProtKB-KW"/>
</dbReference>
<evidence type="ECO:0000256" key="3">
    <source>
        <dbReference type="ARBA" id="ARBA00022448"/>
    </source>
</evidence>
<evidence type="ECO:0000313" key="15">
    <source>
        <dbReference type="EMBL" id="EMB30784.1"/>
    </source>
</evidence>
<dbReference type="SMART" id="SM00382">
    <property type="entry name" value="AAA"/>
    <property type="match status" value="1"/>
</dbReference>
<reference evidence="15" key="1">
    <citation type="submission" date="2012-01" db="EMBL/GenBank/DDBJ databases">
        <title>The Genome Sequence of Treponema denticola H-22.</title>
        <authorList>
            <consortium name="The Broad Institute Genome Sequencing Platform"/>
            <person name="Earl A."/>
            <person name="Ward D."/>
            <person name="Feldgarden M."/>
            <person name="Gevers D."/>
            <person name="Blanton J.M."/>
            <person name="Fenno C.J."/>
            <person name="Baranova O.V."/>
            <person name="Mathney J."/>
            <person name="Dewhirst F.E."/>
            <person name="Izard J."/>
            <person name="Young S.K."/>
            <person name="Zeng Q."/>
            <person name="Gargeya S."/>
            <person name="Fitzgerald M."/>
            <person name="Haas B."/>
            <person name="Abouelleil A."/>
            <person name="Alvarado L."/>
            <person name="Arachchi H.M."/>
            <person name="Berlin A."/>
            <person name="Chapman S.B."/>
            <person name="Gearin G."/>
            <person name="Goldberg J."/>
            <person name="Griggs A."/>
            <person name="Gujja S."/>
            <person name="Hansen M."/>
            <person name="Heiman D."/>
            <person name="Howarth C."/>
            <person name="Larimer J."/>
            <person name="Lui A."/>
            <person name="MacDonald P.J.P."/>
            <person name="McCowen C."/>
            <person name="Montmayeur A."/>
            <person name="Murphy C."/>
            <person name="Neiman D."/>
            <person name="Pearson M."/>
            <person name="Priest M."/>
            <person name="Roberts A."/>
            <person name="Saif S."/>
            <person name="Shea T."/>
            <person name="Sisk P."/>
            <person name="Stolte C."/>
            <person name="Sykes S."/>
            <person name="Wortman J."/>
            <person name="Nusbaum C."/>
            <person name="Birren B."/>
        </authorList>
    </citation>
    <scope>NUCLEOTIDE SEQUENCE [LARGE SCALE GENOMIC DNA]</scope>
    <source>
        <strain evidence="15">H-22</strain>
    </source>
</reference>
<keyword evidence="9" id="KW-0472">Membrane</keyword>
<evidence type="ECO:0000256" key="5">
    <source>
        <dbReference type="ARBA" id="ARBA00022741"/>
    </source>
</evidence>
<evidence type="ECO:0000256" key="8">
    <source>
        <dbReference type="ARBA" id="ARBA00023065"/>
    </source>
</evidence>
<protein>
    <recommendedName>
        <fullName evidence="12">Nickel import system ATP-binding protein NikD</fullName>
        <ecNumber evidence="11">7.2.2.11</ecNumber>
    </recommendedName>
</protein>
<dbReference type="Gene3D" id="3.40.50.300">
    <property type="entry name" value="P-loop containing nucleotide triphosphate hydrolases"/>
    <property type="match status" value="1"/>
</dbReference>
<evidence type="ECO:0000256" key="12">
    <source>
        <dbReference type="ARBA" id="ARBA00044143"/>
    </source>
</evidence>
<comment type="caution">
    <text evidence="15">The sequence shown here is derived from an EMBL/GenBank/DDBJ whole genome shotgun (WGS) entry which is preliminary data.</text>
</comment>
<dbReference type="PROSITE" id="PS50893">
    <property type="entry name" value="ABC_TRANSPORTER_2"/>
    <property type="match status" value="1"/>
</dbReference>
<dbReference type="InterPro" id="IPR050388">
    <property type="entry name" value="ABC_Ni/Peptide_Import"/>
</dbReference>
<gene>
    <name evidence="15" type="ORF">HMPREF9726_02469</name>
</gene>
<dbReference type="InterPro" id="IPR003593">
    <property type="entry name" value="AAA+_ATPase"/>
</dbReference>